<gene>
    <name evidence="1" type="ORF">OHAE_2220</name>
</gene>
<accession>A0A2P9HQW9</accession>
<reference evidence="2" key="1">
    <citation type="submission" date="2017-12" db="EMBL/GenBank/DDBJ databases">
        <authorList>
            <person name="Diaz M."/>
        </authorList>
    </citation>
    <scope>NUCLEOTIDE SEQUENCE [LARGE SCALE GENOMIC DNA]</scope>
    <source>
        <strain evidence="2">FI11154</strain>
    </source>
</reference>
<dbReference type="Proteomes" id="UP000246073">
    <property type="component" value="Unassembled WGS sequence"/>
</dbReference>
<dbReference type="AlphaFoldDB" id="A0A2P9HQW9"/>
<sequence length="43" mass="4835">MPGIEKALNFARDSRENRCRISDMRNRASALFAPIKTRIGEAA</sequence>
<proteinExistence type="predicted"/>
<name>A0A2P9HQW9_9HYPH</name>
<dbReference type="EMBL" id="OOFM01000005">
    <property type="protein sequence ID" value="SPL66353.1"/>
    <property type="molecule type" value="Genomic_DNA"/>
</dbReference>
<protein>
    <submittedName>
        <fullName evidence="1">Uncharacterized protein</fullName>
    </submittedName>
</protein>
<organism evidence="1 2">
    <name type="scientific">Ochrobactrum soli</name>
    <dbReference type="NCBI Taxonomy" id="2448455"/>
    <lineage>
        <taxon>Bacteria</taxon>
        <taxon>Pseudomonadati</taxon>
        <taxon>Pseudomonadota</taxon>
        <taxon>Alphaproteobacteria</taxon>
        <taxon>Hyphomicrobiales</taxon>
        <taxon>Brucellaceae</taxon>
        <taxon>Brucella/Ochrobactrum group</taxon>
        <taxon>Ochrobactrum</taxon>
    </lineage>
</organism>
<evidence type="ECO:0000313" key="1">
    <source>
        <dbReference type="EMBL" id="SPL66353.1"/>
    </source>
</evidence>
<evidence type="ECO:0000313" key="2">
    <source>
        <dbReference type="Proteomes" id="UP000246073"/>
    </source>
</evidence>